<proteinExistence type="predicted"/>
<organism evidence="2 3">
    <name type="scientific">Cyclopterus lumpus</name>
    <name type="common">Lumpsucker</name>
    <dbReference type="NCBI Taxonomy" id="8103"/>
    <lineage>
        <taxon>Eukaryota</taxon>
        <taxon>Metazoa</taxon>
        <taxon>Chordata</taxon>
        <taxon>Craniata</taxon>
        <taxon>Vertebrata</taxon>
        <taxon>Euteleostomi</taxon>
        <taxon>Actinopterygii</taxon>
        <taxon>Neopterygii</taxon>
        <taxon>Teleostei</taxon>
        <taxon>Neoteleostei</taxon>
        <taxon>Acanthomorphata</taxon>
        <taxon>Eupercaria</taxon>
        <taxon>Perciformes</taxon>
        <taxon>Cottioidei</taxon>
        <taxon>Cottales</taxon>
        <taxon>Cyclopteridae</taxon>
        <taxon>Cyclopterus</taxon>
    </lineage>
</organism>
<dbReference type="Gene3D" id="2.60.40.10">
    <property type="entry name" value="Immunoglobulins"/>
    <property type="match status" value="1"/>
</dbReference>
<accession>A0A8C2WVN0</accession>
<name>A0A8C2WVN0_CYCLU</name>
<keyword evidence="1" id="KW-0732">Signal</keyword>
<dbReference type="InterPro" id="IPR036179">
    <property type="entry name" value="Ig-like_dom_sf"/>
</dbReference>
<protein>
    <recommendedName>
        <fullName evidence="4">Ig-like domain-containing protein</fullName>
    </recommendedName>
</protein>
<dbReference type="SUPFAM" id="SSF48726">
    <property type="entry name" value="Immunoglobulin"/>
    <property type="match status" value="1"/>
</dbReference>
<evidence type="ECO:0008006" key="4">
    <source>
        <dbReference type="Google" id="ProtNLM"/>
    </source>
</evidence>
<dbReference type="InterPro" id="IPR013783">
    <property type="entry name" value="Ig-like_fold"/>
</dbReference>
<evidence type="ECO:0000313" key="3">
    <source>
        <dbReference type="Proteomes" id="UP000694565"/>
    </source>
</evidence>
<dbReference type="AlphaFoldDB" id="A0A8C2WVN0"/>
<sequence>MQIPRVRTQKERLPKLWKMLMFLCTFLMMPEMTWQWMNGKEDCVTLSFNMSQTHPPKWENSRGEDLLLTKPGDGIVSRKQRKYILFNDVKWLKTRGDCSLVLRNVTWEDQGEYMCTYLEPEFKFDPYQNYWIEGHITRRVILMIKDLSPIGVFTVTKGVQEQYTTVTTSRVNSTQMKPGTLGQETTENVHITTQATTLAMTLKGMNATTVTTSLASTTFVNVTQTSNVTSSTVKDVINVTQKLMFKIEPSVNSNNEIVEVREQMIEENYVD</sequence>
<reference evidence="2" key="2">
    <citation type="submission" date="2025-09" db="UniProtKB">
        <authorList>
            <consortium name="Ensembl"/>
        </authorList>
    </citation>
    <scope>IDENTIFICATION</scope>
</reference>
<dbReference type="GeneTree" id="ENSGT00980000202651"/>
<feature type="signal peptide" evidence="1">
    <location>
        <begin position="1"/>
        <end position="35"/>
    </location>
</feature>
<reference evidence="2" key="1">
    <citation type="submission" date="2025-08" db="UniProtKB">
        <authorList>
            <consortium name="Ensembl"/>
        </authorList>
    </citation>
    <scope>IDENTIFICATION</scope>
</reference>
<evidence type="ECO:0000313" key="2">
    <source>
        <dbReference type="Ensembl" id="ENSCLMP00005009919.1"/>
    </source>
</evidence>
<feature type="chain" id="PRO_5034196979" description="Ig-like domain-containing protein" evidence="1">
    <location>
        <begin position="36"/>
        <end position="271"/>
    </location>
</feature>
<evidence type="ECO:0000256" key="1">
    <source>
        <dbReference type="SAM" id="SignalP"/>
    </source>
</evidence>
<keyword evidence="3" id="KW-1185">Reference proteome</keyword>
<dbReference type="Ensembl" id="ENSCLMT00005010749.1">
    <property type="protein sequence ID" value="ENSCLMP00005009919.1"/>
    <property type="gene ID" value="ENSCLMG00005005532.1"/>
</dbReference>
<dbReference type="Proteomes" id="UP000694565">
    <property type="component" value="Unplaced"/>
</dbReference>